<evidence type="ECO:0000313" key="3">
    <source>
        <dbReference type="Proteomes" id="UP001472677"/>
    </source>
</evidence>
<protein>
    <submittedName>
        <fullName evidence="2">Uncharacterized protein</fullName>
    </submittedName>
</protein>
<evidence type="ECO:0000256" key="1">
    <source>
        <dbReference type="SAM" id="MobiDB-lite"/>
    </source>
</evidence>
<keyword evidence="3" id="KW-1185">Reference proteome</keyword>
<reference evidence="2 3" key="1">
    <citation type="journal article" date="2024" name="G3 (Bethesda)">
        <title>Genome assembly of Hibiscus sabdariffa L. provides insights into metabolisms of medicinal natural products.</title>
        <authorList>
            <person name="Kim T."/>
        </authorList>
    </citation>
    <scope>NUCLEOTIDE SEQUENCE [LARGE SCALE GENOMIC DNA]</scope>
    <source>
        <strain evidence="2">TK-2024</strain>
        <tissue evidence="2">Old leaves</tissue>
    </source>
</reference>
<feature type="region of interest" description="Disordered" evidence="1">
    <location>
        <begin position="1"/>
        <end position="25"/>
    </location>
</feature>
<sequence>MMEGTITREGGADAAMASPAASTENVRNQTIPCIRFIRIGILATIGLRTYGSQPLTGPLYNGGQPARLRFESNRTPLHLNKKQSESSNKTVQIGEGNSYITVTASEF</sequence>
<comment type="caution">
    <text evidence="2">The sequence shown here is derived from an EMBL/GenBank/DDBJ whole genome shotgun (WGS) entry which is preliminary data.</text>
</comment>
<gene>
    <name evidence="2" type="ORF">V6N12_057745</name>
</gene>
<dbReference type="Proteomes" id="UP001472677">
    <property type="component" value="Unassembled WGS sequence"/>
</dbReference>
<feature type="compositionally biased region" description="Low complexity" evidence="1">
    <location>
        <begin position="12"/>
        <end position="21"/>
    </location>
</feature>
<name>A0ABR2C646_9ROSI</name>
<evidence type="ECO:0000313" key="2">
    <source>
        <dbReference type="EMBL" id="KAK8514849.1"/>
    </source>
</evidence>
<proteinExistence type="predicted"/>
<accession>A0ABR2C646</accession>
<organism evidence="2 3">
    <name type="scientific">Hibiscus sabdariffa</name>
    <name type="common">roselle</name>
    <dbReference type="NCBI Taxonomy" id="183260"/>
    <lineage>
        <taxon>Eukaryota</taxon>
        <taxon>Viridiplantae</taxon>
        <taxon>Streptophyta</taxon>
        <taxon>Embryophyta</taxon>
        <taxon>Tracheophyta</taxon>
        <taxon>Spermatophyta</taxon>
        <taxon>Magnoliopsida</taxon>
        <taxon>eudicotyledons</taxon>
        <taxon>Gunneridae</taxon>
        <taxon>Pentapetalae</taxon>
        <taxon>rosids</taxon>
        <taxon>malvids</taxon>
        <taxon>Malvales</taxon>
        <taxon>Malvaceae</taxon>
        <taxon>Malvoideae</taxon>
        <taxon>Hibiscus</taxon>
    </lineage>
</organism>
<dbReference type="EMBL" id="JBBPBM010000066">
    <property type="protein sequence ID" value="KAK8514849.1"/>
    <property type="molecule type" value="Genomic_DNA"/>
</dbReference>